<dbReference type="SUPFAM" id="SSF53474">
    <property type="entry name" value="alpha/beta-Hydrolases"/>
    <property type="match status" value="1"/>
</dbReference>
<dbReference type="EMBL" id="CP041692">
    <property type="protein sequence ID" value="QDP98393.1"/>
    <property type="molecule type" value="Genomic_DNA"/>
</dbReference>
<dbReference type="InterPro" id="IPR029058">
    <property type="entry name" value="AB_hydrolase_fold"/>
</dbReference>
<dbReference type="Proteomes" id="UP000319263">
    <property type="component" value="Chromosome"/>
</dbReference>
<protein>
    <submittedName>
        <fullName evidence="3">Alpha/beta hydrolase</fullName>
    </submittedName>
</protein>
<evidence type="ECO:0000313" key="4">
    <source>
        <dbReference type="Proteomes" id="UP000319263"/>
    </source>
</evidence>
<proteinExistence type="predicted"/>
<dbReference type="KEGG" id="mik:FOE78_23035"/>
<name>A0A516Q4L6_9ACTN</name>
<feature type="region of interest" description="Disordered" evidence="1">
    <location>
        <begin position="1"/>
        <end position="22"/>
    </location>
</feature>
<accession>A0A516Q4L6</accession>
<gene>
    <name evidence="3" type="ORF">FOE78_23035</name>
</gene>
<evidence type="ECO:0000256" key="1">
    <source>
        <dbReference type="SAM" id="MobiDB-lite"/>
    </source>
</evidence>
<keyword evidence="4" id="KW-1185">Reference proteome</keyword>
<dbReference type="PANTHER" id="PTHR11614">
    <property type="entry name" value="PHOSPHOLIPASE-RELATED"/>
    <property type="match status" value="1"/>
</dbReference>
<organism evidence="3 4">
    <name type="scientific">Microlunatus elymi</name>
    <dbReference type="NCBI Taxonomy" id="2596828"/>
    <lineage>
        <taxon>Bacteria</taxon>
        <taxon>Bacillati</taxon>
        <taxon>Actinomycetota</taxon>
        <taxon>Actinomycetes</taxon>
        <taxon>Propionibacteriales</taxon>
        <taxon>Propionibacteriaceae</taxon>
        <taxon>Microlunatus</taxon>
    </lineage>
</organism>
<dbReference type="InterPro" id="IPR022742">
    <property type="entry name" value="Hydrolase_4"/>
</dbReference>
<dbReference type="AlphaFoldDB" id="A0A516Q4L6"/>
<dbReference type="OrthoDB" id="9801217at2"/>
<evidence type="ECO:0000259" key="2">
    <source>
        <dbReference type="Pfam" id="PF12146"/>
    </source>
</evidence>
<feature type="domain" description="Serine aminopeptidase S33" evidence="2">
    <location>
        <begin position="61"/>
        <end position="180"/>
    </location>
</feature>
<dbReference type="InterPro" id="IPR051044">
    <property type="entry name" value="MAG_DAG_Lipase"/>
</dbReference>
<reference evidence="3 4" key="1">
    <citation type="submission" date="2019-07" db="EMBL/GenBank/DDBJ databases">
        <title>Microlunatus dokdonensis sp. nov. isolated from the rhizospheric soil of the wild plant Elymus tsukushiensis.</title>
        <authorList>
            <person name="Ghim S.-Y."/>
            <person name="Hwang Y.-J."/>
            <person name="Son J.-S."/>
            <person name="Shin J.-H."/>
        </authorList>
    </citation>
    <scope>NUCLEOTIDE SEQUENCE [LARGE SCALE GENOMIC DNA]</scope>
    <source>
        <strain evidence="3 4">KUDC0627</strain>
    </source>
</reference>
<dbReference type="Gene3D" id="3.40.50.1820">
    <property type="entry name" value="alpha/beta hydrolase"/>
    <property type="match status" value="1"/>
</dbReference>
<dbReference type="Pfam" id="PF12146">
    <property type="entry name" value="Hydrolase_4"/>
    <property type="match status" value="1"/>
</dbReference>
<dbReference type="RefSeq" id="WP_143988332.1">
    <property type="nucleotide sequence ID" value="NZ_CP041692.1"/>
</dbReference>
<keyword evidence="3" id="KW-0378">Hydrolase</keyword>
<sequence>MVELVDPDAPKSNTSDADDWRPDVLPGYECRDLPLPEAELVGEEAAGSLAATLVRRSGERHRRAALYLHGWNDYFFQTHLGDFFADHGYDFYAVDLRRYGRSLREGQLQGYISALNHYTEELDAAIKIINSEGPAGERDQLILSGHSTGGLIASLYAADRPGSVDGIILNSPWLDLQGSAMVRAIGTPVIDALASRGLATTAIPMPGSDFYARALRADRDGEWDYDLTWKGSPGPPILIGWIRAIRQGHARVAAGLGIEVPILVMCSARTKFRRRWDPDLMTADTVLDVEQIARRAPRLGRHVTVVRFEDGLHDLVLSAKPVRDAVFAEMTAWLGYLDELDPIEDE</sequence>
<evidence type="ECO:0000313" key="3">
    <source>
        <dbReference type="EMBL" id="QDP98393.1"/>
    </source>
</evidence>
<dbReference type="GO" id="GO:0016787">
    <property type="term" value="F:hydrolase activity"/>
    <property type="evidence" value="ECO:0007669"/>
    <property type="project" value="UniProtKB-KW"/>
</dbReference>